<accession>C8WZV4</accession>
<feature type="transmembrane region" description="Helical" evidence="6">
    <location>
        <begin position="106"/>
        <end position="127"/>
    </location>
</feature>
<evidence type="ECO:0000256" key="3">
    <source>
        <dbReference type="ARBA" id="ARBA00022692"/>
    </source>
</evidence>
<dbReference type="SUPFAM" id="SSF103481">
    <property type="entry name" value="Multidrug resistance efflux transporter EmrE"/>
    <property type="match status" value="2"/>
</dbReference>
<dbReference type="eggNOG" id="COG0697">
    <property type="taxonomic scope" value="Bacteria"/>
</dbReference>
<feature type="transmembrane region" description="Helical" evidence="6">
    <location>
        <begin position="134"/>
        <end position="151"/>
    </location>
</feature>
<keyword evidence="5 6" id="KW-0472">Membrane</keyword>
<keyword evidence="4 6" id="KW-1133">Transmembrane helix</keyword>
<comment type="similarity">
    <text evidence="2">Belongs to the EamA transporter family.</text>
</comment>
<name>C8WZV4_DESRD</name>
<dbReference type="Pfam" id="PF00892">
    <property type="entry name" value="EamA"/>
    <property type="match status" value="2"/>
</dbReference>
<feature type="transmembrane region" description="Helical" evidence="6">
    <location>
        <begin position="194"/>
        <end position="214"/>
    </location>
</feature>
<feature type="transmembrane region" description="Helical" evidence="6">
    <location>
        <begin position="259"/>
        <end position="278"/>
    </location>
</feature>
<reference evidence="8 9" key="2">
    <citation type="journal article" date="2010" name="Stand. Genomic Sci.">
        <title>Complete genome sequence of Desulfohalobium retbaense type strain (HR(100)).</title>
        <authorList>
            <person name="Spring S."/>
            <person name="Nolan M."/>
            <person name="Lapidus A."/>
            <person name="Glavina Del Rio T."/>
            <person name="Copeland A."/>
            <person name="Tice H."/>
            <person name="Cheng J.F."/>
            <person name="Lucas S."/>
            <person name="Land M."/>
            <person name="Chen F."/>
            <person name="Bruce D."/>
            <person name="Goodwin L."/>
            <person name="Pitluck S."/>
            <person name="Ivanova N."/>
            <person name="Mavromatis K."/>
            <person name="Mikhailova N."/>
            <person name="Pati A."/>
            <person name="Chen A."/>
            <person name="Palaniappan K."/>
            <person name="Hauser L."/>
            <person name="Chang Y.J."/>
            <person name="Jeffries C.D."/>
            <person name="Munk C."/>
            <person name="Kiss H."/>
            <person name="Chain P."/>
            <person name="Han C."/>
            <person name="Brettin T."/>
            <person name="Detter J.C."/>
            <person name="Schuler E."/>
            <person name="Goker M."/>
            <person name="Rohde M."/>
            <person name="Bristow J."/>
            <person name="Eisen J.A."/>
            <person name="Markowitz V."/>
            <person name="Hugenholtz P."/>
            <person name="Kyrpides N.C."/>
            <person name="Klenk H.P."/>
        </authorList>
    </citation>
    <scope>NUCLEOTIDE SEQUENCE [LARGE SCALE GENOMIC DNA]</scope>
    <source>
        <strain evidence="8 9">DSM 5692</strain>
    </source>
</reference>
<feature type="transmembrane region" description="Helical" evidence="6">
    <location>
        <begin position="78"/>
        <end position="100"/>
    </location>
</feature>
<dbReference type="InterPro" id="IPR000620">
    <property type="entry name" value="EamA_dom"/>
</dbReference>
<dbReference type="AlphaFoldDB" id="C8WZV4"/>
<dbReference type="InterPro" id="IPR037185">
    <property type="entry name" value="EmrE-like"/>
</dbReference>
<evidence type="ECO:0000259" key="7">
    <source>
        <dbReference type="Pfam" id="PF00892"/>
    </source>
</evidence>
<feature type="transmembrane region" description="Helical" evidence="6">
    <location>
        <begin position="16"/>
        <end position="35"/>
    </location>
</feature>
<evidence type="ECO:0000313" key="9">
    <source>
        <dbReference type="Proteomes" id="UP000001052"/>
    </source>
</evidence>
<dbReference type="Gene3D" id="1.10.3730.20">
    <property type="match status" value="1"/>
</dbReference>
<comment type="subcellular location">
    <subcellularLocation>
        <location evidence="1">Membrane</location>
        <topology evidence="1">Multi-pass membrane protein</topology>
    </subcellularLocation>
</comment>
<organism evidence="8 9">
    <name type="scientific">Desulfohalobium retbaense (strain ATCC 49708 / DSM 5692 / JCM 16813 / HR100)</name>
    <dbReference type="NCBI Taxonomy" id="485915"/>
    <lineage>
        <taxon>Bacteria</taxon>
        <taxon>Pseudomonadati</taxon>
        <taxon>Thermodesulfobacteriota</taxon>
        <taxon>Desulfovibrionia</taxon>
        <taxon>Desulfovibrionales</taxon>
        <taxon>Desulfohalobiaceae</taxon>
        <taxon>Desulfohalobium</taxon>
    </lineage>
</organism>
<feature type="transmembrane region" description="Helical" evidence="6">
    <location>
        <begin position="163"/>
        <end position="182"/>
    </location>
</feature>
<evidence type="ECO:0000256" key="1">
    <source>
        <dbReference type="ARBA" id="ARBA00004141"/>
    </source>
</evidence>
<protein>
    <recommendedName>
        <fullName evidence="7">EamA domain-containing protein</fullName>
    </recommendedName>
</protein>
<keyword evidence="3 6" id="KW-0812">Transmembrane</keyword>
<gene>
    <name evidence="8" type="ordered locus">Dret_0277</name>
</gene>
<feature type="domain" description="EamA" evidence="7">
    <location>
        <begin position="21"/>
        <end position="150"/>
    </location>
</feature>
<evidence type="ECO:0000256" key="5">
    <source>
        <dbReference type="ARBA" id="ARBA00023136"/>
    </source>
</evidence>
<dbReference type="InterPro" id="IPR050638">
    <property type="entry name" value="AA-Vitamin_Transporters"/>
</dbReference>
<feature type="transmembrane region" description="Helical" evidence="6">
    <location>
        <begin position="226"/>
        <end position="247"/>
    </location>
</feature>
<dbReference type="PANTHER" id="PTHR32322:SF2">
    <property type="entry name" value="EAMA DOMAIN-CONTAINING PROTEIN"/>
    <property type="match status" value="1"/>
</dbReference>
<feature type="transmembrane region" description="Helical" evidence="6">
    <location>
        <begin position="284"/>
        <end position="301"/>
    </location>
</feature>
<sequence>MCSLSRCDESAMNTPLVYVKLLATVSFWGGTFVAGRVLSQDLGPFEAAFLRFLIASVFLVGLTLRVEKGLPRLPWRDVFVVMILGATGVFAYNACFFAGLQTVPAGRAALIIASNPACIALVGALVLKQRLRALQAVGVGLCLAGAAVVISDGAPWQLWRGGVGVGELFILGCVASWVAYSLVGKVAMHRLSPFAAVTYSCLAGTLFLAIPASGEGLWGHIWQFSGLQWGCLAYLGICGTGLGFSWYYQGIKAIGPARASVFINFVPVTAILAGFVFLDETIGASLIVGALCVGVGVYLTNRFSMAEHEPKVQGAVAKGPAEELA</sequence>
<dbReference type="PANTHER" id="PTHR32322">
    <property type="entry name" value="INNER MEMBRANE TRANSPORTER"/>
    <property type="match status" value="1"/>
</dbReference>
<feature type="transmembrane region" description="Helical" evidence="6">
    <location>
        <begin position="47"/>
        <end position="66"/>
    </location>
</feature>
<dbReference type="STRING" id="485915.Dret_0277"/>
<proteinExistence type="inferred from homology"/>
<dbReference type="GO" id="GO:0016020">
    <property type="term" value="C:membrane"/>
    <property type="evidence" value="ECO:0007669"/>
    <property type="project" value="UniProtKB-SubCell"/>
</dbReference>
<evidence type="ECO:0000256" key="6">
    <source>
        <dbReference type="SAM" id="Phobius"/>
    </source>
</evidence>
<evidence type="ECO:0000256" key="2">
    <source>
        <dbReference type="ARBA" id="ARBA00007362"/>
    </source>
</evidence>
<dbReference type="KEGG" id="drt:Dret_0277"/>
<evidence type="ECO:0000256" key="4">
    <source>
        <dbReference type="ARBA" id="ARBA00022989"/>
    </source>
</evidence>
<feature type="domain" description="EamA" evidence="7">
    <location>
        <begin position="166"/>
        <end position="301"/>
    </location>
</feature>
<dbReference type="EMBL" id="CP001734">
    <property type="protein sequence ID" value="ACV67579.1"/>
    <property type="molecule type" value="Genomic_DNA"/>
</dbReference>
<evidence type="ECO:0000313" key="8">
    <source>
        <dbReference type="EMBL" id="ACV67579.1"/>
    </source>
</evidence>
<dbReference type="Proteomes" id="UP000001052">
    <property type="component" value="Chromosome"/>
</dbReference>
<dbReference type="HOGENOM" id="CLU_033863_4_2_7"/>
<reference evidence="9" key="1">
    <citation type="submission" date="2009-09" db="EMBL/GenBank/DDBJ databases">
        <title>The complete chromosome of Desulfohalobium retbaense DSM 5692.</title>
        <authorList>
            <consortium name="US DOE Joint Genome Institute (JGI-PGF)"/>
            <person name="Lucas S."/>
            <person name="Copeland A."/>
            <person name="Lapidus A."/>
            <person name="Glavina del Rio T."/>
            <person name="Dalin E."/>
            <person name="Tice H."/>
            <person name="Bruce D."/>
            <person name="Goodwin L."/>
            <person name="Pitluck S."/>
            <person name="Kyrpides N."/>
            <person name="Mavromatis K."/>
            <person name="Ivanova N."/>
            <person name="Mikhailova N."/>
            <person name="Munk A.C."/>
            <person name="Brettin T."/>
            <person name="Detter J.C."/>
            <person name="Han C."/>
            <person name="Tapia R."/>
            <person name="Larimer F."/>
            <person name="Land M."/>
            <person name="Hauser L."/>
            <person name="Markowitz V."/>
            <person name="Cheng J.-F."/>
            <person name="Hugenholtz P."/>
            <person name="Woyke T."/>
            <person name="Wu D."/>
            <person name="Spring S."/>
            <person name="Klenk H.-P."/>
            <person name="Eisen J.A."/>
        </authorList>
    </citation>
    <scope>NUCLEOTIDE SEQUENCE [LARGE SCALE GENOMIC DNA]</scope>
    <source>
        <strain evidence="9">DSM 5692</strain>
    </source>
</reference>
<keyword evidence="9" id="KW-1185">Reference proteome</keyword>